<organism evidence="1 2">
    <name type="scientific">Ancylostoma ceylanicum</name>
    <dbReference type="NCBI Taxonomy" id="53326"/>
    <lineage>
        <taxon>Eukaryota</taxon>
        <taxon>Metazoa</taxon>
        <taxon>Ecdysozoa</taxon>
        <taxon>Nematoda</taxon>
        <taxon>Chromadorea</taxon>
        <taxon>Rhabditida</taxon>
        <taxon>Rhabditina</taxon>
        <taxon>Rhabditomorpha</taxon>
        <taxon>Strongyloidea</taxon>
        <taxon>Ancylostomatidae</taxon>
        <taxon>Ancylostomatinae</taxon>
        <taxon>Ancylostoma</taxon>
    </lineage>
</organism>
<evidence type="ECO:0000313" key="1">
    <source>
        <dbReference type="EMBL" id="EYC17633.1"/>
    </source>
</evidence>
<dbReference type="AlphaFoldDB" id="A0A016UT24"/>
<name>A0A016UT24_9BILA</name>
<evidence type="ECO:0008006" key="3">
    <source>
        <dbReference type="Google" id="ProtNLM"/>
    </source>
</evidence>
<dbReference type="OrthoDB" id="5891866at2759"/>
<proteinExistence type="predicted"/>
<dbReference type="EMBL" id="JARK01001366">
    <property type="protein sequence ID" value="EYC17633.1"/>
    <property type="molecule type" value="Genomic_DNA"/>
</dbReference>
<comment type="caution">
    <text evidence="1">The sequence shown here is derived from an EMBL/GenBank/DDBJ whole genome shotgun (WGS) entry which is preliminary data.</text>
</comment>
<protein>
    <recommendedName>
        <fullName evidence="3">SCP domain-containing protein</fullName>
    </recommendedName>
</protein>
<gene>
    <name evidence="1" type="primary">Acey_s0030.g2184</name>
    <name evidence="1" type="ORF">Y032_0030g2184</name>
</gene>
<sequence>MILHKSEDGTFAMTGEADCEKIIISIERRNQLVDAINKRRKLMVEGKQRNGALNHYNYLNTGENVLEMYTLPFSVSVSASTNNKPSVLPSAISELVPVNVSPPRKPYASDVEGRWQVQTMGELPLPSVRIVGRSCADCGLFVSSRICLFLHISQEGEYRGDPMQWWLGEIERQKLFSWITEWNHPVRYWGKNTNWANLVRCDASRIGCVENYCDGNKYALFCLTDKPPLKSGEVVYYWGKGACPKGSCRPPNEGCNTETGLCFVPLRPTTTTTQEPPCYKRPGGLMGLFSAFHCPEDD</sequence>
<reference evidence="2" key="1">
    <citation type="journal article" date="2015" name="Nat. Genet.">
        <title>The genome and transcriptome of the zoonotic hookworm Ancylostoma ceylanicum identify infection-specific gene families.</title>
        <authorList>
            <person name="Schwarz E.M."/>
            <person name="Hu Y."/>
            <person name="Antoshechkin I."/>
            <person name="Miller M.M."/>
            <person name="Sternberg P.W."/>
            <person name="Aroian R.V."/>
        </authorList>
    </citation>
    <scope>NUCLEOTIDE SEQUENCE</scope>
    <source>
        <strain evidence="2">HY135</strain>
    </source>
</reference>
<dbReference type="Gene3D" id="3.40.33.10">
    <property type="entry name" value="CAP"/>
    <property type="match status" value="1"/>
</dbReference>
<dbReference type="InterPro" id="IPR035940">
    <property type="entry name" value="CAP_sf"/>
</dbReference>
<keyword evidence="2" id="KW-1185">Reference proteome</keyword>
<dbReference type="Proteomes" id="UP000024635">
    <property type="component" value="Unassembled WGS sequence"/>
</dbReference>
<accession>A0A016UT24</accession>
<evidence type="ECO:0000313" key="2">
    <source>
        <dbReference type="Proteomes" id="UP000024635"/>
    </source>
</evidence>